<sequence>MQAKETIFLPFLNVKQQFHIPIYQRTYSWEREECLQLWNDIVRVALDAGTPAHFIGSVVYIKPGTAADLVTRPAKRLIIDGQQRLTTLTLLLCALRDAVQEAEAKGESTGVIAAQIQDEYLTNKYGENEDRWKILLTDKDRDSLL</sequence>
<gene>
    <name evidence="2" type="ORF">B1R32_11514</name>
</gene>
<proteinExistence type="predicted"/>
<dbReference type="InterPro" id="IPR004919">
    <property type="entry name" value="GmrSD_N"/>
</dbReference>
<dbReference type="InParanoid" id="A0A2S8SQP4"/>
<dbReference type="AlphaFoldDB" id="A0A2S8SQP4"/>
<evidence type="ECO:0000313" key="3">
    <source>
        <dbReference type="Proteomes" id="UP000237684"/>
    </source>
</evidence>
<comment type="caution">
    <text evidence="2">The sequence shown here is derived from an EMBL/GenBank/DDBJ whole genome shotgun (WGS) entry which is preliminary data.</text>
</comment>
<dbReference type="RefSeq" id="WP_106380701.1">
    <property type="nucleotide sequence ID" value="NZ_NIGF01000015.1"/>
</dbReference>
<keyword evidence="3" id="KW-1185">Reference proteome</keyword>
<protein>
    <recommendedName>
        <fullName evidence="1">GmrSD restriction endonucleases N-terminal domain-containing protein</fullName>
    </recommendedName>
</protein>
<reference evidence="2 3" key="1">
    <citation type="journal article" date="2018" name="Syst. Appl. Microbiol.">
        <title>Abditibacterium utsteinense sp. nov., the first cultivated member of candidate phylum FBP, isolated from ice-free Antarctic soil samples.</title>
        <authorList>
            <person name="Tahon G."/>
            <person name="Tytgat B."/>
            <person name="Lebbe L."/>
            <person name="Carlier A."/>
            <person name="Willems A."/>
        </authorList>
    </citation>
    <scope>NUCLEOTIDE SEQUENCE [LARGE SCALE GENOMIC DNA]</scope>
    <source>
        <strain evidence="2 3">LMG 29911</strain>
    </source>
</reference>
<dbReference type="PANTHER" id="PTHR35149">
    <property type="entry name" value="SLL5132 PROTEIN"/>
    <property type="match status" value="1"/>
</dbReference>
<organism evidence="2 3">
    <name type="scientific">Abditibacterium utsteinense</name>
    <dbReference type="NCBI Taxonomy" id="1960156"/>
    <lineage>
        <taxon>Bacteria</taxon>
        <taxon>Pseudomonadati</taxon>
        <taxon>Abditibacteriota</taxon>
        <taxon>Abditibacteriia</taxon>
        <taxon>Abditibacteriales</taxon>
        <taxon>Abditibacteriaceae</taxon>
        <taxon>Abditibacterium</taxon>
    </lineage>
</organism>
<dbReference type="Proteomes" id="UP000237684">
    <property type="component" value="Unassembled WGS sequence"/>
</dbReference>
<evidence type="ECO:0000259" key="1">
    <source>
        <dbReference type="Pfam" id="PF03235"/>
    </source>
</evidence>
<name>A0A2S8SQP4_9BACT</name>
<evidence type="ECO:0000313" key="2">
    <source>
        <dbReference type="EMBL" id="PQV63108.1"/>
    </source>
</evidence>
<dbReference type="PANTHER" id="PTHR35149:SF2">
    <property type="entry name" value="DUF262 DOMAIN-CONTAINING PROTEIN"/>
    <property type="match status" value="1"/>
</dbReference>
<dbReference type="EMBL" id="NIGF01000015">
    <property type="protein sequence ID" value="PQV63108.1"/>
    <property type="molecule type" value="Genomic_DNA"/>
</dbReference>
<feature type="domain" description="GmrSD restriction endonucleases N-terminal" evidence="1">
    <location>
        <begin position="12"/>
        <end position="142"/>
    </location>
</feature>
<dbReference type="OrthoDB" id="9798761at2"/>
<dbReference type="Pfam" id="PF03235">
    <property type="entry name" value="GmrSD_N"/>
    <property type="match status" value="1"/>
</dbReference>
<accession>A0A2S8SQP4</accession>